<dbReference type="Proteomes" id="UP001179121">
    <property type="component" value="Chromosome"/>
</dbReference>
<evidence type="ECO:0000256" key="3">
    <source>
        <dbReference type="ARBA" id="ARBA00022692"/>
    </source>
</evidence>
<feature type="transmembrane region" description="Helical" evidence="6">
    <location>
        <begin position="112"/>
        <end position="138"/>
    </location>
</feature>
<keyword evidence="2" id="KW-1003">Cell membrane</keyword>
<dbReference type="RefSeq" id="WP_289268145.1">
    <property type="nucleotide sequence ID" value="NZ_OX365700.1"/>
</dbReference>
<dbReference type="EMBL" id="OX365700">
    <property type="protein sequence ID" value="CAI4031200.1"/>
    <property type="molecule type" value="Genomic_DNA"/>
</dbReference>
<name>A0AA86TB52_9BACT</name>
<dbReference type="Pfam" id="PF12679">
    <property type="entry name" value="ABC2_membrane_2"/>
    <property type="match status" value="1"/>
</dbReference>
<proteinExistence type="predicted"/>
<keyword evidence="3 6" id="KW-0812">Transmembrane</keyword>
<dbReference type="GO" id="GO:0140359">
    <property type="term" value="F:ABC-type transporter activity"/>
    <property type="evidence" value="ECO:0007669"/>
    <property type="project" value="InterPro"/>
</dbReference>
<dbReference type="GO" id="GO:0005886">
    <property type="term" value="C:plasma membrane"/>
    <property type="evidence" value="ECO:0007669"/>
    <property type="project" value="UniProtKB-SubCell"/>
</dbReference>
<evidence type="ECO:0000256" key="2">
    <source>
        <dbReference type="ARBA" id="ARBA00022475"/>
    </source>
</evidence>
<feature type="transmembrane region" description="Helical" evidence="6">
    <location>
        <begin position="150"/>
        <end position="171"/>
    </location>
</feature>
<dbReference type="AlphaFoldDB" id="A0AA86TB52"/>
<evidence type="ECO:0000313" key="7">
    <source>
        <dbReference type="EMBL" id="CAI4031200.1"/>
    </source>
</evidence>
<organism evidence="7 8">
    <name type="scientific">Nitrospira tepida</name>
    <dbReference type="NCBI Taxonomy" id="2973512"/>
    <lineage>
        <taxon>Bacteria</taxon>
        <taxon>Pseudomonadati</taxon>
        <taxon>Nitrospirota</taxon>
        <taxon>Nitrospiria</taxon>
        <taxon>Nitrospirales</taxon>
        <taxon>Nitrospiraceae</taxon>
        <taxon>Nitrospira</taxon>
    </lineage>
</organism>
<reference evidence="7" key="1">
    <citation type="submission" date="2022-10" db="EMBL/GenBank/DDBJ databases">
        <authorList>
            <person name="Koch H."/>
        </authorList>
    </citation>
    <scope>NUCLEOTIDE SEQUENCE</scope>
    <source>
        <strain evidence="7">DNF</strain>
    </source>
</reference>
<accession>A0AA86TB52</accession>
<keyword evidence="8" id="KW-1185">Reference proteome</keyword>
<evidence type="ECO:0008006" key="9">
    <source>
        <dbReference type="Google" id="ProtNLM"/>
    </source>
</evidence>
<evidence type="ECO:0000256" key="1">
    <source>
        <dbReference type="ARBA" id="ARBA00004651"/>
    </source>
</evidence>
<keyword evidence="5 6" id="KW-0472">Membrane</keyword>
<evidence type="ECO:0000313" key="8">
    <source>
        <dbReference type="Proteomes" id="UP001179121"/>
    </source>
</evidence>
<keyword evidence="4 6" id="KW-1133">Transmembrane helix</keyword>
<evidence type="ECO:0000256" key="6">
    <source>
        <dbReference type="SAM" id="Phobius"/>
    </source>
</evidence>
<evidence type="ECO:0000256" key="5">
    <source>
        <dbReference type="ARBA" id="ARBA00023136"/>
    </source>
</evidence>
<dbReference type="KEGG" id="nti:DNFV4_01628"/>
<feature type="transmembrane region" description="Helical" evidence="6">
    <location>
        <begin position="70"/>
        <end position="91"/>
    </location>
</feature>
<gene>
    <name evidence="7" type="ORF">DNFV4_01628</name>
</gene>
<feature type="transmembrane region" description="Helical" evidence="6">
    <location>
        <begin position="178"/>
        <end position="197"/>
    </location>
</feature>
<protein>
    <recommendedName>
        <fullName evidence="9">ABC-type transport system, permease component</fullName>
    </recommendedName>
</protein>
<feature type="transmembrane region" description="Helical" evidence="6">
    <location>
        <begin position="232"/>
        <end position="250"/>
    </location>
</feature>
<comment type="subcellular location">
    <subcellularLocation>
        <location evidence="1">Cell membrane</location>
        <topology evidence="1">Multi-pass membrane protein</topology>
    </subcellularLocation>
</comment>
<dbReference type="InterPro" id="IPR051449">
    <property type="entry name" value="ABC-2_transporter_component"/>
</dbReference>
<feature type="transmembrane region" description="Helical" evidence="6">
    <location>
        <begin position="20"/>
        <end position="43"/>
    </location>
</feature>
<sequence>MTPIKAIIAKELRSAFVSPIIYVVAAVFLLIFGVLAQIAVVSAGNQAIRMMQMQGGMAQVNLNDLVFRPIFGTTSTILLLILPLLTMRLFAEERKLRTFEFLMTAPISVNDMVLGKFLSAFLIFLGMLGLTGLVPLVLSLFSSFDWYPVLTGYLGLVLLGGFLLATGLFASTLTENQIIAAFLSFGLSVLIWFLYAVGSLLGDNPLGQAISYLSVIEHFDRLVRGLVSTKDLVYFVSGIALMLFLAHRVVESQRWK</sequence>
<evidence type="ECO:0000256" key="4">
    <source>
        <dbReference type="ARBA" id="ARBA00022989"/>
    </source>
</evidence>
<dbReference type="PANTHER" id="PTHR30294:SF29">
    <property type="entry name" value="MULTIDRUG ABC TRANSPORTER PERMEASE YBHS-RELATED"/>
    <property type="match status" value="1"/>
</dbReference>
<dbReference type="PANTHER" id="PTHR30294">
    <property type="entry name" value="MEMBRANE COMPONENT OF ABC TRANSPORTER YHHJ-RELATED"/>
    <property type="match status" value="1"/>
</dbReference>